<dbReference type="InterPro" id="IPR029044">
    <property type="entry name" value="Nucleotide-diphossugar_trans"/>
</dbReference>
<name>A0A422Q926_9TRYP</name>
<comment type="caution">
    <text evidence="2">The sequence shown here is derived from an EMBL/GenBank/DDBJ whole genome shotgun (WGS) entry which is preliminary data.</text>
</comment>
<reference evidence="2 3" key="1">
    <citation type="journal article" date="2018" name="BMC Genomics">
        <title>Genomic comparison of Trypanosoma conorhini and Trypanosoma rangeli to Trypanosoma cruzi strains of high and low virulence.</title>
        <authorList>
            <person name="Bradwell K.R."/>
            <person name="Koparde V.N."/>
            <person name="Matveyev A.V."/>
            <person name="Serrano M.G."/>
            <person name="Alves J.M."/>
            <person name="Parikh H."/>
            <person name="Huang B."/>
            <person name="Lee V."/>
            <person name="Espinosa-Alvarez O."/>
            <person name="Ortiz P.A."/>
            <person name="Costa-Martins A.G."/>
            <person name="Teixeira M.M."/>
            <person name="Buck G.A."/>
        </authorList>
    </citation>
    <scope>NUCLEOTIDE SEQUENCE [LARGE SCALE GENOMIC DNA]</scope>
    <source>
        <strain evidence="2 3">025E</strain>
    </source>
</reference>
<keyword evidence="3" id="KW-1185">Reference proteome</keyword>
<dbReference type="Gene3D" id="3.90.550.10">
    <property type="entry name" value="Spore Coat Polysaccharide Biosynthesis Protein SpsA, Chain A"/>
    <property type="match status" value="1"/>
</dbReference>
<dbReference type="AlphaFoldDB" id="A0A422Q926"/>
<dbReference type="EMBL" id="MKKU01000039">
    <property type="protein sequence ID" value="RNF26495.1"/>
    <property type="molecule type" value="Genomic_DNA"/>
</dbReference>
<evidence type="ECO:0000313" key="3">
    <source>
        <dbReference type="Proteomes" id="UP000284403"/>
    </source>
</evidence>
<protein>
    <submittedName>
        <fullName evidence="2">Uncharacterized protein</fullName>
    </submittedName>
</protein>
<gene>
    <name evidence="2" type="ORF">Tco025E_01200</name>
</gene>
<organism evidence="2 3">
    <name type="scientific">Trypanosoma conorhini</name>
    <dbReference type="NCBI Taxonomy" id="83891"/>
    <lineage>
        <taxon>Eukaryota</taxon>
        <taxon>Discoba</taxon>
        <taxon>Euglenozoa</taxon>
        <taxon>Kinetoplastea</taxon>
        <taxon>Metakinetoplastina</taxon>
        <taxon>Trypanosomatida</taxon>
        <taxon>Trypanosomatidae</taxon>
        <taxon>Trypanosoma</taxon>
    </lineage>
</organism>
<sequence length="359" mass="41328">MVTLCVIASCVVYGSLFLCNRTAGKEIFGAHNKLAAATRLGRSADHAYRVFVFTYARPDGLKETLTSLLNADYSKASAGAVDLEVFVDYRRSESPQLQEKQSAIIQMLRDFAWPHGGYKIHQRLINAGLRLSIMEAWQPTSDREVAAFFEDDVVVSPYWFSWVHDALGQYAPVGAGNIIEADPHFVGFALFRPIFDELSRRRVEVKNSYAPFLLQQPCSWGAVYLPGPWRRFREFFEREKENDLRVRRLGRARNPTSNYWNHNSSWKKYLIYYMYRNGLYMMYPNLPEKLVLSTSRLLPGEHPTPSRKLFVLSLVQKEHLRKELVERSLSQFTSMKDMKVFDVMFNEAQSVDALLPKGG</sequence>
<proteinExistence type="predicted"/>
<feature type="signal peptide" evidence="1">
    <location>
        <begin position="1"/>
        <end position="24"/>
    </location>
</feature>
<evidence type="ECO:0000256" key="1">
    <source>
        <dbReference type="SAM" id="SignalP"/>
    </source>
</evidence>
<feature type="chain" id="PRO_5019200538" evidence="1">
    <location>
        <begin position="25"/>
        <end position="359"/>
    </location>
</feature>
<dbReference type="RefSeq" id="XP_029231701.1">
    <property type="nucleotide sequence ID" value="XM_029368138.1"/>
</dbReference>
<dbReference type="PANTHER" id="PTHR33604">
    <property type="entry name" value="OSJNBA0004B13.7 PROTEIN"/>
    <property type="match status" value="1"/>
</dbReference>
<dbReference type="SUPFAM" id="SSF53448">
    <property type="entry name" value="Nucleotide-diphospho-sugar transferases"/>
    <property type="match status" value="1"/>
</dbReference>
<accession>A0A422Q926</accession>
<dbReference type="Proteomes" id="UP000284403">
    <property type="component" value="Unassembled WGS sequence"/>
</dbReference>
<keyword evidence="1" id="KW-0732">Signal</keyword>
<dbReference type="PANTHER" id="PTHR33604:SF3">
    <property type="entry name" value="OSJNBA0004B13.7 PROTEIN"/>
    <property type="match status" value="1"/>
</dbReference>
<evidence type="ECO:0000313" key="2">
    <source>
        <dbReference type="EMBL" id="RNF26495.1"/>
    </source>
</evidence>
<dbReference type="OrthoDB" id="2020070at2759"/>
<dbReference type="GeneID" id="40314811"/>